<gene>
    <name evidence="2" type="ORF">KPC_3194</name>
</gene>
<organism evidence="2 3">
    <name type="scientific">Acinetobacter stercoris</name>
    <dbReference type="NCBI Taxonomy" id="2126983"/>
    <lineage>
        <taxon>Bacteria</taxon>
        <taxon>Pseudomonadati</taxon>
        <taxon>Pseudomonadota</taxon>
        <taxon>Gammaproteobacteria</taxon>
        <taxon>Moraxellales</taxon>
        <taxon>Moraxellaceae</taxon>
        <taxon>Acinetobacter</taxon>
    </lineage>
</organism>
<dbReference type="AlphaFoldDB" id="A0A2U3N2V2"/>
<feature type="region of interest" description="Disordered" evidence="1">
    <location>
        <begin position="161"/>
        <end position="181"/>
    </location>
</feature>
<sequence length="288" mass="32842">MNVLTHKEAKLAWANNEALLINNAAVNGWEEFFPANWGCDVFDAYEFQIKPRIVKIGDIEVAEPIKEPLSKGQQYFVPSLLTEKLANQLKWKNSAIDKTLLERGLIHLTEQDAINHAQAHIIVSGGTIQCNDDLTSNDEIVMFKQPVKENRSDINVVIKEPETIQPEENKSEKESVLEQSSEQDYQSRLQNLIDLAKVATTPKEANALATYTKTWTEEQRKPLLDAINIRLVELDKPNQSLLVRIKNAENIERLNQLEQEVHTCDAFIQPSLNESLSRRRQELTGFPF</sequence>
<dbReference type="InParanoid" id="A0A2U3N2V2"/>
<protein>
    <submittedName>
        <fullName evidence="2">Uncharacterized protein</fullName>
    </submittedName>
</protein>
<evidence type="ECO:0000256" key="1">
    <source>
        <dbReference type="SAM" id="MobiDB-lite"/>
    </source>
</evidence>
<evidence type="ECO:0000313" key="2">
    <source>
        <dbReference type="EMBL" id="SPL72016.1"/>
    </source>
</evidence>
<reference evidence="3" key="1">
    <citation type="submission" date="2018-03" db="EMBL/GenBank/DDBJ databases">
        <authorList>
            <person name="Blom J."/>
        </authorList>
    </citation>
    <scope>NUCLEOTIDE SEQUENCE [LARGE SCALE GENOMIC DNA]</scope>
    <source>
        <strain evidence="3">KPC-SM-21</strain>
    </source>
</reference>
<dbReference type="RefSeq" id="WP_121975429.1">
    <property type="nucleotide sequence ID" value="NZ_OOGT01000204.1"/>
</dbReference>
<feature type="compositionally biased region" description="Basic and acidic residues" evidence="1">
    <location>
        <begin position="161"/>
        <end position="176"/>
    </location>
</feature>
<proteinExistence type="predicted"/>
<keyword evidence="3" id="KW-1185">Reference proteome</keyword>
<evidence type="ECO:0000313" key="3">
    <source>
        <dbReference type="Proteomes" id="UP000245974"/>
    </source>
</evidence>
<dbReference type="OrthoDB" id="6684503at2"/>
<accession>A0A2U3N2V2</accession>
<dbReference type="EMBL" id="OOGT01000204">
    <property type="protein sequence ID" value="SPL72016.1"/>
    <property type="molecule type" value="Genomic_DNA"/>
</dbReference>
<name>A0A2U3N2V2_9GAMM</name>
<dbReference type="Proteomes" id="UP000245974">
    <property type="component" value="Unassembled WGS sequence"/>
</dbReference>